<proteinExistence type="predicted"/>
<accession>A0A7S7NKW8</accession>
<dbReference type="KEGG" id="pfer:IRI77_19145"/>
<evidence type="ECO:0000256" key="2">
    <source>
        <dbReference type="SAM" id="MobiDB-lite"/>
    </source>
</evidence>
<dbReference type="Proteomes" id="UP000593892">
    <property type="component" value="Chromosome"/>
</dbReference>
<gene>
    <name evidence="3" type="ORF">IRI77_19145</name>
</gene>
<name>A0A7S7NKW8_PALFE</name>
<protein>
    <submittedName>
        <fullName evidence="3">Uncharacterized protein</fullName>
    </submittedName>
</protein>
<keyword evidence="4" id="KW-1185">Reference proteome</keyword>
<feature type="coiled-coil region" evidence="1">
    <location>
        <begin position="33"/>
        <end position="60"/>
    </location>
</feature>
<feature type="region of interest" description="Disordered" evidence="2">
    <location>
        <begin position="142"/>
        <end position="162"/>
    </location>
</feature>
<dbReference type="RefSeq" id="WP_194446644.1">
    <property type="nucleotide sequence ID" value="NZ_CP063849.1"/>
</dbReference>
<dbReference type="EMBL" id="CP063849">
    <property type="protein sequence ID" value="QOY84974.1"/>
    <property type="molecule type" value="Genomic_DNA"/>
</dbReference>
<evidence type="ECO:0000256" key="1">
    <source>
        <dbReference type="SAM" id="Coils"/>
    </source>
</evidence>
<keyword evidence="1" id="KW-0175">Coiled coil</keyword>
<sequence length="162" mass="18754">MTAMLWILLPLFIAAGSALLSFYIMQAKLEVAVSKERESLAEARAVIKNQEKLIEEKVKTAEESTMRKAFDQFLADFRVEERHYMRENKSMFVNRKALVLQERLFFRNIPLSNWVEHEMVVEEGSDMKSLAKQCSIFSTRSISGDERSQNSRLLKSKEARTA</sequence>
<reference evidence="3 4" key="1">
    <citation type="submission" date="2020-10" db="EMBL/GenBank/DDBJ databases">
        <title>Complete genome sequence of Paludibaculum fermentans P105T, a facultatively anaerobic acidobacterium capable of dissimilatory Fe(III) reduction.</title>
        <authorList>
            <person name="Dedysh S.N."/>
            <person name="Beletsky A.V."/>
            <person name="Kulichevskaya I.S."/>
            <person name="Mardanov A.V."/>
            <person name="Ravin N.V."/>
        </authorList>
    </citation>
    <scope>NUCLEOTIDE SEQUENCE [LARGE SCALE GENOMIC DNA]</scope>
    <source>
        <strain evidence="3 4">P105</strain>
    </source>
</reference>
<evidence type="ECO:0000313" key="3">
    <source>
        <dbReference type="EMBL" id="QOY84974.1"/>
    </source>
</evidence>
<dbReference type="AlphaFoldDB" id="A0A7S7NKW8"/>
<organism evidence="3 4">
    <name type="scientific">Paludibaculum fermentans</name>
    <dbReference type="NCBI Taxonomy" id="1473598"/>
    <lineage>
        <taxon>Bacteria</taxon>
        <taxon>Pseudomonadati</taxon>
        <taxon>Acidobacteriota</taxon>
        <taxon>Terriglobia</taxon>
        <taxon>Bryobacterales</taxon>
        <taxon>Bryobacteraceae</taxon>
        <taxon>Paludibaculum</taxon>
    </lineage>
</organism>
<evidence type="ECO:0000313" key="4">
    <source>
        <dbReference type="Proteomes" id="UP000593892"/>
    </source>
</evidence>
<feature type="compositionally biased region" description="Basic and acidic residues" evidence="2">
    <location>
        <begin position="143"/>
        <end position="162"/>
    </location>
</feature>